<evidence type="ECO:0000313" key="1">
    <source>
        <dbReference type="EMBL" id="MBL7630327.1"/>
    </source>
</evidence>
<gene>
    <name evidence="1" type="ORF">I7412_24835</name>
</gene>
<dbReference type="InterPro" id="IPR003749">
    <property type="entry name" value="ThiS/MoaD-like"/>
</dbReference>
<comment type="caution">
    <text evidence="1">The sequence shown here is derived from an EMBL/GenBank/DDBJ whole genome shotgun (WGS) entry which is preliminary data.</text>
</comment>
<reference evidence="1" key="1">
    <citation type="submission" date="2020-12" db="EMBL/GenBank/DDBJ databases">
        <title>Genomic characterization of non-nitrogen-fixing Frankia strains.</title>
        <authorList>
            <person name="Carlos-Shanley C."/>
            <person name="Guerra T."/>
            <person name="Hahn D."/>
        </authorList>
    </citation>
    <scope>NUCLEOTIDE SEQUENCE</scope>
    <source>
        <strain evidence="1">CN6</strain>
    </source>
</reference>
<accession>A0A937RHM9</accession>
<dbReference type="SUPFAM" id="SSF54285">
    <property type="entry name" value="MoaD/ThiS"/>
    <property type="match status" value="1"/>
</dbReference>
<dbReference type="PANTHER" id="PTHR38031">
    <property type="entry name" value="SULFUR CARRIER PROTEIN SLR0821-RELATED"/>
    <property type="match status" value="1"/>
</dbReference>
<dbReference type="PANTHER" id="PTHR38031:SF1">
    <property type="entry name" value="SULFUR CARRIER PROTEIN CYSO"/>
    <property type="match status" value="1"/>
</dbReference>
<proteinExistence type="predicted"/>
<organism evidence="1 2">
    <name type="scientific">Frankia nepalensis</name>
    <dbReference type="NCBI Taxonomy" id="1836974"/>
    <lineage>
        <taxon>Bacteria</taxon>
        <taxon>Bacillati</taxon>
        <taxon>Actinomycetota</taxon>
        <taxon>Actinomycetes</taxon>
        <taxon>Frankiales</taxon>
        <taxon>Frankiaceae</taxon>
        <taxon>Frankia</taxon>
    </lineage>
</organism>
<dbReference type="Pfam" id="PF02597">
    <property type="entry name" value="ThiS"/>
    <property type="match status" value="1"/>
</dbReference>
<dbReference type="InterPro" id="IPR052045">
    <property type="entry name" value="Sulfur_Carrier/Prot_Modifier"/>
</dbReference>
<dbReference type="RefSeq" id="WP_203004725.1">
    <property type="nucleotide sequence ID" value="NZ_JADWYU010000252.1"/>
</dbReference>
<dbReference type="AlphaFoldDB" id="A0A937RHM9"/>
<dbReference type="Proteomes" id="UP000604475">
    <property type="component" value="Unassembled WGS sequence"/>
</dbReference>
<dbReference type="EMBL" id="JAEACQ010000247">
    <property type="protein sequence ID" value="MBL7630327.1"/>
    <property type="molecule type" value="Genomic_DNA"/>
</dbReference>
<sequence>MRVTMLLPGVLREHAAGAGQLELDLPGQAATLAAALDVVAGRHPGLERRLRDERGALRRYVNLFVDGEECRRLAGADTPLRDGAEIQVIPSIAGG</sequence>
<keyword evidence="2" id="KW-1185">Reference proteome</keyword>
<name>A0A937RHM9_9ACTN</name>
<dbReference type="InterPro" id="IPR012675">
    <property type="entry name" value="Beta-grasp_dom_sf"/>
</dbReference>
<evidence type="ECO:0000313" key="2">
    <source>
        <dbReference type="Proteomes" id="UP000604475"/>
    </source>
</evidence>
<dbReference type="Gene3D" id="3.10.20.30">
    <property type="match status" value="1"/>
</dbReference>
<protein>
    <submittedName>
        <fullName evidence="1">MoaD/ThiS family protein</fullName>
    </submittedName>
</protein>
<dbReference type="InterPro" id="IPR016155">
    <property type="entry name" value="Mopterin_synth/thiamin_S_b"/>
</dbReference>